<reference evidence="1" key="1">
    <citation type="submission" date="2014-11" db="EMBL/GenBank/DDBJ databases">
        <authorList>
            <person name="Geib S."/>
        </authorList>
    </citation>
    <scope>NUCLEOTIDE SEQUENCE</scope>
</reference>
<name>A0A0A1WU52_ZEUCU</name>
<sequence length="163" mass="19080">MSDCVMKISADRLKNFMQLSASIEESLELARRGTEQIRNEIELLKQIQRFHEEYDSLTNALNDKAKSKSEITTLKRELFTLVRKRIQLLRNFNKHCDDFKSDMKLMRQLQSSNDFVYEVVDDGSEFDDADEINERVGVRDPTGREMWCCESWFSPSSSCTTFV</sequence>
<dbReference type="AlphaFoldDB" id="A0A0A1WU52"/>
<evidence type="ECO:0000313" key="1">
    <source>
        <dbReference type="EMBL" id="JAD02599.1"/>
    </source>
</evidence>
<dbReference type="EMBL" id="GBXI01011693">
    <property type="protein sequence ID" value="JAD02599.1"/>
    <property type="molecule type" value="Transcribed_RNA"/>
</dbReference>
<organism evidence="1">
    <name type="scientific">Zeugodacus cucurbitae</name>
    <name type="common">Melon fruit fly</name>
    <name type="synonym">Bactrocera cucurbitae</name>
    <dbReference type="NCBI Taxonomy" id="28588"/>
    <lineage>
        <taxon>Eukaryota</taxon>
        <taxon>Metazoa</taxon>
        <taxon>Ecdysozoa</taxon>
        <taxon>Arthropoda</taxon>
        <taxon>Hexapoda</taxon>
        <taxon>Insecta</taxon>
        <taxon>Pterygota</taxon>
        <taxon>Neoptera</taxon>
        <taxon>Endopterygota</taxon>
        <taxon>Diptera</taxon>
        <taxon>Brachycera</taxon>
        <taxon>Muscomorpha</taxon>
        <taxon>Tephritoidea</taxon>
        <taxon>Tephritidae</taxon>
        <taxon>Zeugodacus</taxon>
        <taxon>Zeugodacus</taxon>
    </lineage>
</organism>
<accession>A0A0A1WU52</accession>
<protein>
    <submittedName>
        <fullName evidence="1">THO complex protein 7</fullName>
    </submittedName>
</protein>
<proteinExistence type="predicted"/>
<reference evidence="1" key="2">
    <citation type="journal article" date="2015" name="Gigascience">
        <title>Reconstructing a comprehensive transcriptome assembly of a white-pupal translocated strain of the pest fruit fly Bactrocera cucurbitae.</title>
        <authorList>
            <person name="Sim S.B."/>
            <person name="Calla B."/>
            <person name="Hall B."/>
            <person name="DeRego T."/>
            <person name="Geib S.M."/>
        </authorList>
    </citation>
    <scope>NUCLEOTIDE SEQUENCE</scope>
</reference>
<gene>
    <name evidence="1" type="primary">thoc7_0</name>
    <name evidence="1" type="ORF">g.31929</name>
</gene>